<evidence type="ECO:0000313" key="13">
    <source>
        <dbReference type="Proteomes" id="UP001159427"/>
    </source>
</evidence>
<organism evidence="12 13">
    <name type="scientific">Porites evermanni</name>
    <dbReference type="NCBI Taxonomy" id="104178"/>
    <lineage>
        <taxon>Eukaryota</taxon>
        <taxon>Metazoa</taxon>
        <taxon>Cnidaria</taxon>
        <taxon>Anthozoa</taxon>
        <taxon>Hexacorallia</taxon>
        <taxon>Scleractinia</taxon>
        <taxon>Fungiina</taxon>
        <taxon>Poritidae</taxon>
        <taxon>Porites</taxon>
    </lineage>
</organism>
<evidence type="ECO:0000256" key="6">
    <source>
        <dbReference type="ARBA" id="ARBA00022982"/>
    </source>
</evidence>
<evidence type="ECO:0000256" key="9">
    <source>
        <dbReference type="SAM" id="Phobius"/>
    </source>
</evidence>
<sequence>MLKTLIILLLVPLVSSMLRWRQLSAENESPAPRRDSSIGFHRATNRLVIFGGKGSSIFGDTWLYNLTSRTWMKVNATIDSQRVSIPEKRFSMVYGATGDHFYISTGEYTGPPRTFFNDILRFSFKTRIWERLGENSEIKPQERYGSAGGIFDDGSGTNGFYVTHGFSGTRYSNTLKFDFEKDEWEEKFGGSNNYNPNYPHARCLHAGTMTRPDELVMYGGCLGGGMTGGPCPSKDNWKFDATTKKWTRLEECSTPRVYPSMAMLPPLNGTVRRAVLYGGNEKTKSVLGTPRYAADEIAVFNPDTNEWQRKKVEGTPPPKRAGHVMVTTDKGIIMFGGEGLNGEGRLNDLWLLEGSASDADENESAGGCGSADFNLIALHGLFMFLGWGAFLQAGAFIARYFRHKDPWWFKMHRAIQATGLILAFLGFICAIVSVPFDHFKFAHGGLGLVIMIIGLGQPLNAFFRPHKHPDGTKSTGRVIWELFHKNIGRLGLILALINISLGLLLAVTPVGVWATWFALLGLFIILYVVMEIRLFMNKGKANTVTLPMK</sequence>
<dbReference type="PANTHER" id="PTHR46093">
    <property type="entry name" value="ACYL-COA-BINDING DOMAIN-CONTAINING PROTEIN 5"/>
    <property type="match status" value="1"/>
</dbReference>
<keyword evidence="13" id="KW-1185">Reference proteome</keyword>
<evidence type="ECO:0000256" key="1">
    <source>
        <dbReference type="ARBA" id="ARBA00004370"/>
    </source>
</evidence>
<dbReference type="PROSITE" id="PS50939">
    <property type="entry name" value="CYTOCHROME_B561"/>
    <property type="match status" value="1"/>
</dbReference>
<evidence type="ECO:0000259" key="11">
    <source>
        <dbReference type="PROSITE" id="PS50939"/>
    </source>
</evidence>
<keyword evidence="7 9" id="KW-1133">Transmembrane helix</keyword>
<feature type="transmembrane region" description="Helical" evidence="9">
    <location>
        <begin position="413"/>
        <end position="436"/>
    </location>
</feature>
<keyword evidence="6" id="KW-0249">Electron transport</keyword>
<dbReference type="PANTHER" id="PTHR46093:SF18">
    <property type="entry name" value="FIBRONECTIN TYPE-III DOMAIN-CONTAINING PROTEIN"/>
    <property type="match status" value="1"/>
</dbReference>
<feature type="transmembrane region" description="Helical" evidence="9">
    <location>
        <begin position="513"/>
        <end position="530"/>
    </location>
</feature>
<evidence type="ECO:0000256" key="5">
    <source>
        <dbReference type="ARBA" id="ARBA00022737"/>
    </source>
</evidence>
<evidence type="ECO:0000256" key="10">
    <source>
        <dbReference type="SAM" id="SignalP"/>
    </source>
</evidence>
<name>A0ABN8LF63_9CNID</name>
<evidence type="ECO:0000256" key="7">
    <source>
        <dbReference type="ARBA" id="ARBA00022989"/>
    </source>
</evidence>
<keyword evidence="2" id="KW-0880">Kelch repeat</keyword>
<keyword evidence="3" id="KW-0813">Transport</keyword>
<feature type="signal peptide" evidence="10">
    <location>
        <begin position="1"/>
        <end position="16"/>
    </location>
</feature>
<evidence type="ECO:0000256" key="3">
    <source>
        <dbReference type="ARBA" id="ARBA00022448"/>
    </source>
</evidence>
<accession>A0ABN8LF63</accession>
<dbReference type="Gene3D" id="1.20.120.1770">
    <property type="match status" value="1"/>
</dbReference>
<keyword evidence="4 9" id="KW-0812">Transmembrane</keyword>
<dbReference type="EMBL" id="CALNXI010000014">
    <property type="protein sequence ID" value="CAH3014758.1"/>
    <property type="molecule type" value="Genomic_DNA"/>
</dbReference>
<feature type="transmembrane region" description="Helical" evidence="9">
    <location>
        <begin position="442"/>
        <end position="463"/>
    </location>
</feature>
<keyword evidence="5" id="KW-0677">Repeat</keyword>
<comment type="caution">
    <text evidence="12">The sequence shown here is derived from an EMBL/GenBank/DDBJ whole genome shotgun (WGS) entry which is preliminary data.</text>
</comment>
<dbReference type="Proteomes" id="UP001159427">
    <property type="component" value="Unassembled WGS sequence"/>
</dbReference>
<dbReference type="InterPro" id="IPR015915">
    <property type="entry name" value="Kelch-typ_b-propeller"/>
</dbReference>
<evidence type="ECO:0000256" key="4">
    <source>
        <dbReference type="ARBA" id="ARBA00022692"/>
    </source>
</evidence>
<protein>
    <recommendedName>
        <fullName evidence="11">Cytochrome b561 domain-containing protein</fullName>
    </recommendedName>
</protein>
<evidence type="ECO:0000313" key="12">
    <source>
        <dbReference type="EMBL" id="CAH3014758.1"/>
    </source>
</evidence>
<keyword evidence="10" id="KW-0732">Signal</keyword>
<evidence type="ECO:0000256" key="8">
    <source>
        <dbReference type="ARBA" id="ARBA00023136"/>
    </source>
</evidence>
<comment type="subcellular location">
    <subcellularLocation>
        <location evidence="1">Membrane</location>
    </subcellularLocation>
</comment>
<dbReference type="InterPro" id="IPR011043">
    <property type="entry name" value="Gal_Oxase/kelch_b-propeller"/>
</dbReference>
<feature type="domain" description="Cytochrome b561" evidence="11">
    <location>
        <begin position="343"/>
        <end position="536"/>
    </location>
</feature>
<feature type="chain" id="PRO_5046615517" description="Cytochrome b561 domain-containing protein" evidence="10">
    <location>
        <begin position="17"/>
        <end position="549"/>
    </location>
</feature>
<gene>
    <name evidence="12" type="ORF">PEVE_00006220</name>
</gene>
<dbReference type="Pfam" id="PF24681">
    <property type="entry name" value="Kelch_KLHDC2_KLHL20_DRC7"/>
    <property type="match status" value="2"/>
</dbReference>
<evidence type="ECO:0000256" key="2">
    <source>
        <dbReference type="ARBA" id="ARBA00022441"/>
    </source>
</evidence>
<dbReference type="Gene3D" id="2.120.10.80">
    <property type="entry name" value="Kelch-type beta propeller"/>
    <property type="match status" value="2"/>
</dbReference>
<dbReference type="CDD" id="cd08760">
    <property type="entry name" value="Cyt_b561_FRRS1_like"/>
    <property type="match status" value="1"/>
</dbReference>
<dbReference type="InterPro" id="IPR006593">
    <property type="entry name" value="Cyt_b561/ferric_Rdtase_TM"/>
</dbReference>
<dbReference type="SMART" id="SM00665">
    <property type="entry name" value="B561"/>
    <property type="match status" value="1"/>
</dbReference>
<keyword evidence="8 9" id="KW-0472">Membrane</keyword>
<dbReference type="SUPFAM" id="SSF50965">
    <property type="entry name" value="Galactose oxidase, central domain"/>
    <property type="match status" value="1"/>
</dbReference>
<reference evidence="12 13" key="1">
    <citation type="submission" date="2022-05" db="EMBL/GenBank/DDBJ databases">
        <authorList>
            <consortium name="Genoscope - CEA"/>
            <person name="William W."/>
        </authorList>
    </citation>
    <scope>NUCLEOTIDE SEQUENCE [LARGE SCALE GENOMIC DNA]</scope>
</reference>
<feature type="transmembrane region" description="Helical" evidence="9">
    <location>
        <begin position="487"/>
        <end position="507"/>
    </location>
</feature>
<proteinExistence type="predicted"/>
<feature type="transmembrane region" description="Helical" evidence="9">
    <location>
        <begin position="376"/>
        <end position="401"/>
    </location>
</feature>